<dbReference type="Proteomes" id="UP000285060">
    <property type="component" value="Unassembled WGS sequence"/>
</dbReference>
<gene>
    <name evidence="2" type="ORF">DYB32_004086</name>
</gene>
<feature type="region of interest" description="Disordered" evidence="1">
    <location>
        <begin position="1656"/>
        <end position="1700"/>
    </location>
</feature>
<keyword evidence="3" id="KW-1185">Reference proteome</keyword>
<sequence>MEGGLLLLGDRCQDRPRYFFPTLPETSQEEGKFLSPIINSKNAFSALLKLLRNREGAVNMHRACGELTVMAMLRAKATVAVVQSYGFVLMRKLCCVCMESNHILVENGAVTVIAEALRRFPNDTILQYSDTVCQQLAKAASPSPKKGRVPCIPVRAKHSTSSFAGTHRPPKGSKTKARATDRVVLDVQLPIVSAIPPHRDIQAAVQITESHMVQENKVIAAYGGAPCKQHLPGDSDVLRHATNRFRPSPSDPNLPLLGHSASGDGKHEADAKRPSRPAKPSSKHAPTTPPKVLLAPAIDPPPASSPKKRQTSGASPQAKKGGRSVNDAQKTNVSTRQTSNAAIDVTVAAKAPPARSSSVGVSPRLATPKVVVEHAWGDPLENPSQPTSPVRPSHRKFAPAAPAGNGASVFRFRHAVGTSGRRSPVVYDSTGEYPHLVKRATAPSIHQRPPPEKKNDSMTAKLSSEQQAPLLSDLADVCQSSVADESSFTATSRTNGPPDHRLLDGPSNTPLALSEMAGDMTQAPASDSAGGVPLTHPLMELPRHEDPLHAEEARSRQVDPVFVAKPCVVHLPCHDEDAAPVHLDPAMLDSILGEAMAKAPPSGRRFLPMTPANTFVGLENAGIPLPGCSPSPVQSLNVGVVLDTEAGHDVEVSLLACQLARSWLYDGIVRVCDPLIHRARMDVQTIDVSQHPRELSSTKAPQSSQEARGAAGMHTTDDVSVLVSLLAGQLVRGWSFGAQDRILSQHDCAQQNVTTLELNDGDGEPRIPEAPAIQTLLPTAMEDYTVAMARIAKQLVDMWLYVSVERMVSKAEVVSPTLRRMCGFALEESCQPGQDVSAAFPCQQQELEKLEQTGIDAVACSVNRLVVGGSPDKEYARDDDFIDEGDMSALPLACTAPVDAIHEADADDDFCVDDSSPRCTSHASVPREVSLHDDLSSDKVSVYVSILAHQLIQSWLYGAIARRCAGLAVDNGPMAPPPRLKVCGEVDKVTMAEPHATGLSVAASVLAGQLVQSWIFQTLENVVLFKTQPVEQARLAQVAANAGERVALPQKSEPSCVAYLQPDDQNACDGNDEKCPVLVALFADRVTKAWILEAVLNVTDALLPPLALTPSMANVVVVDDGIRRQGNSATSIPPILFFDEGELRHVDSCDFTAAAEGKTPLVRVSLLAAQLVAGWVYLTMDEVLRFSTCRSNGHVSATSSPSSPRGQANEMLHGMGVDGVGPSETGRVSAYDAVDGTVAISMMAKQLVHGWVYECLLCVVDLALSKFAQAPMIHDTAMALVGTDDATMDDGADVVLEDRPVAVSVFTGHLVRLWLYEAVDKIVEFSSLHPDHEVVDDVSLHGLGDEPRSIRFIDTTKVPESTALSRDDRLDSTSDESLEVALLASLLVRAWTSDAIRNIVERCQPDGSAHKTTVNSIGSAASDGRERHLDGPTCSKFVPVAADCPWTNRSDGSNDDVSLEEVLLSNLLVRAWMGEAVLRVMCSAGTSCETVLTSDSFPVVDGYNALASEIDPPCGHETWTVGDDEERDGAFETGTSTEAHGSMEAVLLANLLVRAWTAEAMLRIMDATPPSEPVAASTPAPNALPDTNHPCAFDMVESSTATCCPCRPIEVEASRASAADDVPLELVLLANLFVRAWTSDAMQLVLDYTTTCDLPPPTTSPEGLHQLEPKQPKRPPSPHDGLHGDVVSHTATKPPLSPRLPDTIATDGEVGHDMTLEIVLLANLLVRAWVAEASMNVVDAAVEATQNPSLTSTRLLTNANPLAGDGGTSVVASTATDDDPRPKHFLPTRSTTQMVGTAATHTASASDETGVQFEEDSSFQDFSLEVFLLANLLVRAWVAEATELVSRSALLKGCVIQCTVPDEVTRLESKQETHVEVPFAPFVSPVAIPTRPSIDLDQHHIAAIFTRWNSGDVSHVSFRRLEGVYLKGAACVEDWIQAYVAAPVASAIAHVGTCQCPRQMAHLDDRDDEVATALLASQMTRYWIFEALFNVSKKQLQHALGTTKTWG</sequence>
<feature type="compositionally biased region" description="Basic and acidic residues" evidence="1">
    <location>
        <begin position="264"/>
        <end position="273"/>
    </location>
</feature>
<proteinExistence type="predicted"/>
<feature type="region of interest" description="Disordered" evidence="1">
    <location>
        <begin position="240"/>
        <end position="339"/>
    </location>
</feature>
<feature type="compositionally biased region" description="Polar residues" evidence="1">
    <location>
        <begin position="697"/>
        <end position="706"/>
    </location>
</feature>
<protein>
    <submittedName>
        <fullName evidence="2">Uncharacterized protein</fullName>
    </submittedName>
</protein>
<feature type="region of interest" description="Disordered" evidence="1">
    <location>
        <begin position="484"/>
        <end position="513"/>
    </location>
</feature>
<accession>A0A3R7D1Q1</accession>
<comment type="caution">
    <text evidence="2">The sequence shown here is derived from an EMBL/GenBank/DDBJ whole genome shotgun (WGS) entry which is preliminary data.</text>
</comment>
<reference evidence="2 3" key="1">
    <citation type="submission" date="2018-08" db="EMBL/GenBank/DDBJ databases">
        <title>Aphanomyces genome sequencing and annotation.</title>
        <authorList>
            <person name="Minardi D."/>
            <person name="Oidtmann B."/>
            <person name="Van Der Giezen M."/>
            <person name="Studholme D.J."/>
        </authorList>
    </citation>
    <scope>NUCLEOTIDE SEQUENCE [LARGE SCALE GENOMIC DNA]</scope>
    <source>
        <strain evidence="2 3">NJM0002</strain>
    </source>
</reference>
<dbReference type="VEuPathDB" id="FungiDB:H310_09884"/>
<feature type="region of interest" description="Disordered" evidence="1">
    <location>
        <begin position="376"/>
        <end position="404"/>
    </location>
</feature>
<feature type="region of interest" description="Disordered" evidence="1">
    <location>
        <begin position="439"/>
        <end position="466"/>
    </location>
</feature>
<feature type="compositionally biased region" description="Polar residues" evidence="1">
    <location>
        <begin position="457"/>
        <end position="466"/>
    </location>
</feature>
<evidence type="ECO:0000256" key="1">
    <source>
        <dbReference type="SAM" id="MobiDB-lite"/>
    </source>
</evidence>
<dbReference type="EMBL" id="QUSY01000283">
    <property type="protein sequence ID" value="RHY30710.1"/>
    <property type="molecule type" value="Genomic_DNA"/>
</dbReference>
<evidence type="ECO:0000313" key="2">
    <source>
        <dbReference type="EMBL" id="RHY30710.1"/>
    </source>
</evidence>
<organism evidence="2 3">
    <name type="scientific">Aphanomyces invadans</name>
    <dbReference type="NCBI Taxonomy" id="157072"/>
    <lineage>
        <taxon>Eukaryota</taxon>
        <taxon>Sar</taxon>
        <taxon>Stramenopiles</taxon>
        <taxon>Oomycota</taxon>
        <taxon>Saprolegniomycetes</taxon>
        <taxon>Saprolegniales</taxon>
        <taxon>Verrucalvaceae</taxon>
        <taxon>Aphanomyces</taxon>
    </lineage>
</organism>
<feature type="region of interest" description="Disordered" evidence="1">
    <location>
        <begin position="688"/>
        <end position="712"/>
    </location>
</feature>
<evidence type="ECO:0000313" key="3">
    <source>
        <dbReference type="Proteomes" id="UP000285060"/>
    </source>
</evidence>
<name>A0A3R7D1Q1_9STRA</name>
<feature type="compositionally biased region" description="Polar residues" evidence="1">
    <location>
        <begin position="484"/>
        <end position="495"/>
    </location>
</feature>
<feature type="compositionally biased region" description="Polar residues" evidence="1">
    <location>
        <begin position="326"/>
        <end position="339"/>
    </location>
</feature>